<keyword evidence="2" id="KW-1185">Reference proteome</keyword>
<proteinExistence type="predicted"/>
<organism evidence="1 2">
    <name type="scientific">Castanea mollissima</name>
    <name type="common">Chinese chestnut</name>
    <dbReference type="NCBI Taxonomy" id="60419"/>
    <lineage>
        <taxon>Eukaryota</taxon>
        <taxon>Viridiplantae</taxon>
        <taxon>Streptophyta</taxon>
        <taxon>Embryophyta</taxon>
        <taxon>Tracheophyta</taxon>
        <taxon>Spermatophyta</taxon>
        <taxon>Magnoliopsida</taxon>
        <taxon>eudicotyledons</taxon>
        <taxon>Gunneridae</taxon>
        <taxon>Pentapetalae</taxon>
        <taxon>rosids</taxon>
        <taxon>fabids</taxon>
        <taxon>Fagales</taxon>
        <taxon>Fagaceae</taxon>
        <taxon>Castanea</taxon>
    </lineage>
</organism>
<dbReference type="AlphaFoldDB" id="A0A8J4VRU9"/>
<gene>
    <name evidence="1" type="ORF">CMV_016284</name>
</gene>
<comment type="caution">
    <text evidence="1">The sequence shown here is derived from an EMBL/GenBank/DDBJ whole genome shotgun (WGS) entry which is preliminary data.</text>
</comment>
<dbReference type="EMBL" id="JRKL02002464">
    <property type="protein sequence ID" value="KAF3958844.1"/>
    <property type="molecule type" value="Genomic_DNA"/>
</dbReference>
<sequence>MHPSCTPLAIAAKLSEEKCLKSCCSRVVGVHPGVTGNAALTLGTSSKAAFGTIVGIFVSVGQITRVMLQDYGKLRNLNLFFKTMHSVELQNLLWTITLQFTMAGFWK</sequence>
<evidence type="ECO:0000313" key="2">
    <source>
        <dbReference type="Proteomes" id="UP000737018"/>
    </source>
</evidence>
<dbReference type="Proteomes" id="UP000737018">
    <property type="component" value="Unassembled WGS sequence"/>
</dbReference>
<name>A0A8J4VRU9_9ROSI</name>
<accession>A0A8J4VRU9</accession>
<protein>
    <submittedName>
        <fullName evidence="1">Uncharacterized protein</fullName>
    </submittedName>
</protein>
<reference evidence="1" key="1">
    <citation type="submission" date="2020-03" db="EMBL/GenBank/DDBJ databases">
        <title>Castanea mollissima Vanexum genome sequencing.</title>
        <authorList>
            <person name="Staton M."/>
        </authorList>
    </citation>
    <scope>NUCLEOTIDE SEQUENCE</scope>
    <source>
        <tissue evidence="1">Leaf</tissue>
    </source>
</reference>
<evidence type="ECO:0000313" key="1">
    <source>
        <dbReference type="EMBL" id="KAF3958844.1"/>
    </source>
</evidence>